<organism evidence="1 2">
    <name type="scientific">Streptomyces populi</name>
    <dbReference type="NCBI Taxonomy" id="2058924"/>
    <lineage>
        <taxon>Bacteria</taxon>
        <taxon>Bacillati</taxon>
        <taxon>Actinomycetota</taxon>
        <taxon>Actinomycetes</taxon>
        <taxon>Kitasatosporales</taxon>
        <taxon>Streptomycetaceae</taxon>
        <taxon>Streptomyces</taxon>
    </lineage>
</organism>
<dbReference type="AlphaFoldDB" id="A0A2I0SN22"/>
<comment type="caution">
    <text evidence="1">The sequence shown here is derived from an EMBL/GenBank/DDBJ whole genome shotgun (WGS) entry which is preliminary data.</text>
</comment>
<gene>
    <name evidence="1" type="ORF">CW362_19985</name>
</gene>
<sequence>MPGEMSQEPPSAACAAVDTRTGQLELFDSHSGVTLLEAVAASCAVPVAWPPITHTFSGPVPLSLIPSRLRRIRPCVLRIRQRVP</sequence>
<protein>
    <submittedName>
        <fullName evidence="1">Uncharacterized protein</fullName>
    </submittedName>
</protein>
<reference evidence="1 2" key="1">
    <citation type="submission" date="2017-12" db="EMBL/GenBank/DDBJ databases">
        <title>Streptomyces populusis sp. nov., a novel endophytic actinobacterium isolated from stems of Populus adenopoda Maxim.</title>
        <authorList>
            <person name="Wang Z."/>
        </authorList>
    </citation>
    <scope>NUCLEOTIDE SEQUENCE [LARGE SCALE GENOMIC DNA]</scope>
    <source>
        <strain evidence="1 2">A249</strain>
    </source>
</reference>
<dbReference type="Proteomes" id="UP000236178">
    <property type="component" value="Unassembled WGS sequence"/>
</dbReference>
<accession>A0A2I0SN22</accession>
<keyword evidence="2" id="KW-1185">Reference proteome</keyword>
<evidence type="ECO:0000313" key="2">
    <source>
        <dbReference type="Proteomes" id="UP000236178"/>
    </source>
</evidence>
<evidence type="ECO:0000313" key="1">
    <source>
        <dbReference type="EMBL" id="PKT71323.1"/>
    </source>
</evidence>
<dbReference type="SUPFAM" id="SSF52151">
    <property type="entry name" value="FabD/lysophospholipase-like"/>
    <property type="match status" value="1"/>
</dbReference>
<dbReference type="EMBL" id="PJOS01000036">
    <property type="protein sequence ID" value="PKT71323.1"/>
    <property type="molecule type" value="Genomic_DNA"/>
</dbReference>
<proteinExistence type="predicted"/>
<dbReference type="InterPro" id="IPR016035">
    <property type="entry name" value="Acyl_Trfase/lysoPLipase"/>
</dbReference>
<name>A0A2I0SN22_9ACTN</name>
<dbReference type="Gene3D" id="3.40.1090.10">
    <property type="entry name" value="Cytosolic phospholipase A2 catalytic domain"/>
    <property type="match status" value="1"/>
</dbReference>